<dbReference type="Proteomes" id="UP000823824">
    <property type="component" value="Unassembled WGS sequence"/>
</dbReference>
<name>A0A9D2LKK5_9FIRM</name>
<dbReference type="PROSITE" id="PS51257">
    <property type="entry name" value="PROKAR_LIPOPROTEIN"/>
    <property type="match status" value="1"/>
</dbReference>
<dbReference type="EMBL" id="DWZJ01000100">
    <property type="protein sequence ID" value="HJB14205.1"/>
    <property type="molecule type" value="Genomic_DNA"/>
</dbReference>
<evidence type="ECO:0000313" key="1">
    <source>
        <dbReference type="EMBL" id="HJB14205.1"/>
    </source>
</evidence>
<gene>
    <name evidence="1" type="ORF">H9787_10925</name>
</gene>
<organism evidence="1 2">
    <name type="scientific">Candidatus Oscillibacter excrementigallinarum</name>
    <dbReference type="NCBI Taxonomy" id="2838716"/>
    <lineage>
        <taxon>Bacteria</taxon>
        <taxon>Bacillati</taxon>
        <taxon>Bacillota</taxon>
        <taxon>Clostridia</taxon>
        <taxon>Eubacteriales</taxon>
        <taxon>Oscillospiraceae</taxon>
        <taxon>Oscillibacter</taxon>
    </lineage>
</organism>
<comment type="caution">
    <text evidence="1">The sequence shown here is derived from an EMBL/GenBank/DDBJ whole genome shotgun (WGS) entry which is preliminary data.</text>
</comment>
<evidence type="ECO:0000313" key="2">
    <source>
        <dbReference type="Proteomes" id="UP000823824"/>
    </source>
</evidence>
<protein>
    <submittedName>
        <fullName evidence="1">Uncharacterized protein</fullName>
    </submittedName>
</protein>
<proteinExistence type="predicted"/>
<reference evidence="1" key="1">
    <citation type="journal article" date="2021" name="PeerJ">
        <title>Extensive microbial diversity within the chicken gut microbiome revealed by metagenomics and culture.</title>
        <authorList>
            <person name="Gilroy R."/>
            <person name="Ravi A."/>
            <person name="Getino M."/>
            <person name="Pursley I."/>
            <person name="Horton D.L."/>
            <person name="Alikhan N.F."/>
            <person name="Baker D."/>
            <person name="Gharbi K."/>
            <person name="Hall N."/>
            <person name="Watson M."/>
            <person name="Adriaenssens E.M."/>
            <person name="Foster-Nyarko E."/>
            <person name="Jarju S."/>
            <person name="Secka A."/>
            <person name="Antonio M."/>
            <person name="Oren A."/>
            <person name="Chaudhuri R.R."/>
            <person name="La Ragione R."/>
            <person name="Hildebrand F."/>
            <person name="Pallen M.J."/>
        </authorList>
    </citation>
    <scope>NUCLEOTIDE SEQUENCE</scope>
    <source>
        <strain evidence="1">ChiBcec18-1249</strain>
    </source>
</reference>
<reference evidence="1" key="2">
    <citation type="submission" date="2021-04" db="EMBL/GenBank/DDBJ databases">
        <authorList>
            <person name="Gilroy R."/>
        </authorList>
    </citation>
    <scope>NUCLEOTIDE SEQUENCE</scope>
    <source>
        <strain evidence="1">ChiBcec18-1249</strain>
    </source>
</reference>
<accession>A0A9D2LKK5</accession>
<sequence>MRGRILAVLVPVLLLSACGGREVSLEELRQQAADGAYVLSVDADVEAGRDTWMDFYEAAQAGEDAEVTLVSWYSGDPFDVSRQDRFYTYHLSFADGVYTLTAPISEEESVLETYACLLCFAEEPLARSEARYQEVIAYVLADDADLTWREVVGNMGRSPVDGPLYIRERIIYSEYVYAAEAEPS</sequence>
<dbReference type="AlphaFoldDB" id="A0A9D2LKK5"/>